<gene>
    <name evidence="3" type="ORF">A3B92_02015</name>
</gene>
<dbReference type="PANTHER" id="PTHR11749">
    <property type="entry name" value="RIBULOSE-5-PHOSPHATE-3-EPIMERASE"/>
    <property type="match status" value="1"/>
</dbReference>
<name>A0A1G1ZFT8_9BACT</name>
<evidence type="ECO:0000313" key="4">
    <source>
        <dbReference type="Proteomes" id="UP000177960"/>
    </source>
</evidence>
<dbReference type="InterPro" id="IPR011060">
    <property type="entry name" value="RibuloseP-bd_barrel"/>
</dbReference>
<dbReference type="AlphaFoldDB" id="A0A1G1ZFT8"/>
<keyword evidence="1" id="KW-0479">Metal-binding</keyword>
<protein>
    <recommendedName>
        <fullName evidence="5">Ribulose-phosphate 3-epimerase</fullName>
    </recommendedName>
</protein>
<accession>A0A1G1ZFT8</accession>
<dbReference type="SUPFAM" id="SSF51366">
    <property type="entry name" value="Ribulose-phoshate binding barrel"/>
    <property type="match status" value="1"/>
</dbReference>
<dbReference type="GO" id="GO:0046872">
    <property type="term" value="F:metal ion binding"/>
    <property type="evidence" value="ECO:0007669"/>
    <property type="project" value="UniProtKB-KW"/>
</dbReference>
<organism evidence="3 4">
    <name type="scientific">Candidatus Harrisonbacteria bacterium RIFCSPHIGHO2_02_FULL_42_16</name>
    <dbReference type="NCBI Taxonomy" id="1798404"/>
    <lineage>
        <taxon>Bacteria</taxon>
        <taxon>Candidatus Harrisoniibacteriota</taxon>
    </lineage>
</organism>
<dbReference type="InterPro" id="IPR000056">
    <property type="entry name" value="Ribul_P_3_epim-like"/>
</dbReference>
<dbReference type="InterPro" id="IPR013785">
    <property type="entry name" value="Aldolase_TIM"/>
</dbReference>
<dbReference type="Pfam" id="PF00834">
    <property type="entry name" value="Ribul_P_3_epim"/>
    <property type="match status" value="1"/>
</dbReference>
<dbReference type="STRING" id="1798404.A3B92_02015"/>
<evidence type="ECO:0000256" key="2">
    <source>
        <dbReference type="ARBA" id="ARBA00023235"/>
    </source>
</evidence>
<comment type="caution">
    <text evidence="3">The sequence shown here is derived from an EMBL/GenBank/DDBJ whole genome shotgun (WGS) entry which is preliminary data.</text>
</comment>
<dbReference type="Proteomes" id="UP000177960">
    <property type="component" value="Unassembled WGS sequence"/>
</dbReference>
<evidence type="ECO:0008006" key="5">
    <source>
        <dbReference type="Google" id="ProtNLM"/>
    </source>
</evidence>
<sequence length="214" mass="24026">MEVIPAINETDFRSVKSKMRQAKEMGAKWTHLDVADGKFTRNTLWNNPANLESLNLKPSTPNPKLEVHLMVQNPDEVLDEWLDAKVKRVIVHLESVKDLDVMKMKCVAFDTELFIAVKSDTPVERLFAHEGIADGFLILAVNPGLAGQKFQETQLGKIRTLRQKFPDVKIEADGGVNLENASRIKEAGADILVSASYIWMNKNPKSAYLDLLNI</sequence>
<dbReference type="GO" id="GO:0005975">
    <property type="term" value="P:carbohydrate metabolic process"/>
    <property type="evidence" value="ECO:0007669"/>
    <property type="project" value="InterPro"/>
</dbReference>
<evidence type="ECO:0000256" key="1">
    <source>
        <dbReference type="ARBA" id="ARBA00022723"/>
    </source>
</evidence>
<dbReference type="EMBL" id="MHJG01000023">
    <property type="protein sequence ID" value="OGY63365.1"/>
    <property type="molecule type" value="Genomic_DNA"/>
</dbReference>
<keyword evidence="2" id="KW-0413">Isomerase</keyword>
<reference evidence="3 4" key="1">
    <citation type="journal article" date="2016" name="Nat. Commun.">
        <title>Thousands of microbial genomes shed light on interconnected biogeochemical processes in an aquifer system.</title>
        <authorList>
            <person name="Anantharaman K."/>
            <person name="Brown C.T."/>
            <person name="Hug L.A."/>
            <person name="Sharon I."/>
            <person name="Castelle C.J."/>
            <person name="Probst A.J."/>
            <person name="Thomas B.C."/>
            <person name="Singh A."/>
            <person name="Wilkins M.J."/>
            <person name="Karaoz U."/>
            <person name="Brodie E.L."/>
            <person name="Williams K.H."/>
            <person name="Hubbard S.S."/>
            <person name="Banfield J.F."/>
        </authorList>
    </citation>
    <scope>NUCLEOTIDE SEQUENCE [LARGE SCALE GENOMIC DNA]</scope>
</reference>
<dbReference type="Gene3D" id="3.20.20.70">
    <property type="entry name" value="Aldolase class I"/>
    <property type="match status" value="1"/>
</dbReference>
<evidence type="ECO:0000313" key="3">
    <source>
        <dbReference type="EMBL" id="OGY63365.1"/>
    </source>
</evidence>
<proteinExistence type="predicted"/>
<dbReference type="GO" id="GO:0016857">
    <property type="term" value="F:racemase and epimerase activity, acting on carbohydrates and derivatives"/>
    <property type="evidence" value="ECO:0007669"/>
    <property type="project" value="InterPro"/>
</dbReference>